<feature type="compositionally biased region" description="Basic and acidic residues" evidence="1">
    <location>
        <begin position="218"/>
        <end position="227"/>
    </location>
</feature>
<sequence length="361" mass="38761">MASAQAENARRAGQQLLDGLERSASPHQGCLYVRAAFAHGGLPLTLLTSMAVWEEAERVGYAALIELGTPPPGTRCTFLGDLHGDVYSAAKAFREYLRARRAAEREGRPLPLLILLGDYVDRGPQQLEVLQLLFALVLCYGVKLAPARGAAASGVAALRGNHEAPIHAGESLAPAPGGSRRRQLAHEVVGHLVEGVRARKEAELAAMAAVVAQDDAEKRRQLEEADTRGLPPPRIEGWERTEAGTWARTVYYPAIDGGDFDVQAAREAGQVARFLASESCPDMTEHGWGGKAVRGTLPRLDELRGRVEARLAAGQLPNLKDCLAALYGGLAHLPYMLLVRSRCLFSITLLAALSGLSRFGV</sequence>
<evidence type="ECO:0000259" key="2">
    <source>
        <dbReference type="Pfam" id="PF00149"/>
    </source>
</evidence>
<dbReference type="GO" id="GO:0005737">
    <property type="term" value="C:cytoplasm"/>
    <property type="evidence" value="ECO:0007669"/>
    <property type="project" value="TreeGrafter"/>
</dbReference>
<dbReference type="InterPro" id="IPR006186">
    <property type="entry name" value="Ser/Thr-sp_prot-phosphatase"/>
</dbReference>
<dbReference type="EMBL" id="KK102560">
    <property type="protein sequence ID" value="KIY97462.1"/>
    <property type="molecule type" value="Genomic_DNA"/>
</dbReference>
<dbReference type="InterPro" id="IPR029052">
    <property type="entry name" value="Metallo-depent_PP-like"/>
</dbReference>
<dbReference type="AlphaFoldDB" id="A0A0D2JCR3"/>
<name>A0A0D2JCR3_9CHLO</name>
<dbReference type="PANTHER" id="PTHR11668">
    <property type="entry name" value="SERINE/THREONINE PROTEIN PHOSPHATASE"/>
    <property type="match status" value="1"/>
</dbReference>
<dbReference type="KEGG" id="mng:MNEG_10499"/>
<dbReference type="PANTHER" id="PTHR11668:SF491">
    <property type="entry name" value="SERINE_THREONINE-PROTEIN PHOSPHATASE"/>
    <property type="match status" value="1"/>
</dbReference>
<dbReference type="STRING" id="145388.A0A0D2JCR3"/>
<evidence type="ECO:0000313" key="3">
    <source>
        <dbReference type="EMBL" id="KIY97462.1"/>
    </source>
</evidence>
<feature type="domain" description="Calcineurin-like phosphoesterase" evidence="2">
    <location>
        <begin position="75"/>
        <end position="166"/>
    </location>
</feature>
<dbReference type="Pfam" id="PF00149">
    <property type="entry name" value="Metallophos"/>
    <property type="match status" value="1"/>
</dbReference>
<dbReference type="GO" id="GO:0005634">
    <property type="term" value="C:nucleus"/>
    <property type="evidence" value="ECO:0007669"/>
    <property type="project" value="TreeGrafter"/>
</dbReference>
<protein>
    <recommendedName>
        <fullName evidence="2">Calcineurin-like phosphoesterase domain-containing protein</fullName>
    </recommendedName>
</protein>
<keyword evidence="4" id="KW-1185">Reference proteome</keyword>
<dbReference type="InterPro" id="IPR050341">
    <property type="entry name" value="PP1_catalytic_subunit"/>
</dbReference>
<organism evidence="3 4">
    <name type="scientific">Monoraphidium neglectum</name>
    <dbReference type="NCBI Taxonomy" id="145388"/>
    <lineage>
        <taxon>Eukaryota</taxon>
        <taxon>Viridiplantae</taxon>
        <taxon>Chlorophyta</taxon>
        <taxon>core chlorophytes</taxon>
        <taxon>Chlorophyceae</taxon>
        <taxon>CS clade</taxon>
        <taxon>Sphaeropleales</taxon>
        <taxon>Selenastraceae</taxon>
        <taxon>Monoraphidium</taxon>
    </lineage>
</organism>
<dbReference type="PRINTS" id="PR00114">
    <property type="entry name" value="STPHPHTASE"/>
</dbReference>
<gene>
    <name evidence="3" type="ORF">MNEG_10499</name>
</gene>
<dbReference type="Gene3D" id="3.60.21.10">
    <property type="match status" value="1"/>
</dbReference>
<dbReference type="GO" id="GO:0004722">
    <property type="term" value="F:protein serine/threonine phosphatase activity"/>
    <property type="evidence" value="ECO:0007669"/>
    <property type="project" value="TreeGrafter"/>
</dbReference>
<dbReference type="SUPFAM" id="SSF56300">
    <property type="entry name" value="Metallo-dependent phosphatases"/>
    <property type="match status" value="1"/>
</dbReference>
<accession>A0A0D2JCR3</accession>
<proteinExistence type="predicted"/>
<evidence type="ECO:0000256" key="1">
    <source>
        <dbReference type="SAM" id="MobiDB-lite"/>
    </source>
</evidence>
<dbReference type="GeneID" id="25727667"/>
<reference evidence="3 4" key="1">
    <citation type="journal article" date="2013" name="BMC Genomics">
        <title>Reconstruction of the lipid metabolism for the microalga Monoraphidium neglectum from its genome sequence reveals characteristics suitable for biofuel production.</title>
        <authorList>
            <person name="Bogen C."/>
            <person name="Al-Dilaimi A."/>
            <person name="Albersmeier A."/>
            <person name="Wichmann J."/>
            <person name="Grundmann M."/>
            <person name="Rupp O."/>
            <person name="Lauersen K.J."/>
            <person name="Blifernez-Klassen O."/>
            <person name="Kalinowski J."/>
            <person name="Goesmann A."/>
            <person name="Mussgnug J.H."/>
            <person name="Kruse O."/>
        </authorList>
    </citation>
    <scope>NUCLEOTIDE SEQUENCE [LARGE SCALE GENOMIC DNA]</scope>
    <source>
        <strain evidence="3 4">SAG 48.87</strain>
    </source>
</reference>
<dbReference type="InterPro" id="IPR004843">
    <property type="entry name" value="Calcineurin-like_PHP"/>
</dbReference>
<dbReference type="Proteomes" id="UP000054498">
    <property type="component" value="Unassembled WGS sequence"/>
</dbReference>
<feature type="region of interest" description="Disordered" evidence="1">
    <location>
        <begin position="218"/>
        <end position="237"/>
    </location>
</feature>
<dbReference type="RefSeq" id="XP_013896482.1">
    <property type="nucleotide sequence ID" value="XM_014041028.1"/>
</dbReference>
<evidence type="ECO:0000313" key="4">
    <source>
        <dbReference type="Proteomes" id="UP000054498"/>
    </source>
</evidence>